<organism evidence="2 3">
    <name type="scientific">Trifolium pratense</name>
    <name type="common">Red clover</name>
    <dbReference type="NCBI Taxonomy" id="57577"/>
    <lineage>
        <taxon>Eukaryota</taxon>
        <taxon>Viridiplantae</taxon>
        <taxon>Streptophyta</taxon>
        <taxon>Embryophyta</taxon>
        <taxon>Tracheophyta</taxon>
        <taxon>Spermatophyta</taxon>
        <taxon>Magnoliopsida</taxon>
        <taxon>eudicotyledons</taxon>
        <taxon>Gunneridae</taxon>
        <taxon>Pentapetalae</taxon>
        <taxon>rosids</taxon>
        <taxon>fabids</taxon>
        <taxon>Fabales</taxon>
        <taxon>Fabaceae</taxon>
        <taxon>Papilionoideae</taxon>
        <taxon>50 kb inversion clade</taxon>
        <taxon>NPAAA clade</taxon>
        <taxon>Hologalegina</taxon>
        <taxon>IRL clade</taxon>
        <taxon>Trifolieae</taxon>
        <taxon>Trifolium</taxon>
    </lineage>
</organism>
<feature type="compositionally biased region" description="Basic and acidic residues" evidence="1">
    <location>
        <begin position="12"/>
        <end position="23"/>
    </location>
</feature>
<feature type="region of interest" description="Disordered" evidence="1">
    <location>
        <begin position="1"/>
        <end position="61"/>
    </location>
</feature>
<gene>
    <name evidence="2" type="ORF">L195_g064333</name>
</gene>
<sequence>MSHNCANVVRTGPDRPVRSRTEHNSGPGGCQEPAVCKTGKKPFGTGSNHPEPFKPLNRGRF</sequence>
<name>A0A2K3KSG1_TRIPR</name>
<dbReference type="AlphaFoldDB" id="A0A2K3KSG1"/>
<dbReference type="Proteomes" id="UP000236291">
    <property type="component" value="Unassembled WGS sequence"/>
</dbReference>
<protein>
    <submittedName>
        <fullName evidence="2">Uncharacterized protein</fullName>
    </submittedName>
</protein>
<reference evidence="2 3" key="2">
    <citation type="journal article" date="2017" name="Front. Plant Sci.">
        <title>Gene Classification and Mining of Molecular Markers Useful in Red Clover (Trifolium pratense) Breeding.</title>
        <authorList>
            <person name="Istvanek J."/>
            <person name="Dluhosova J."/>
            <person name="Dluhos P."/>
            <person name="Patkova L."/>
            <person name="Nedelnik J."/>
            <person name="Repkova J."/>
        </authorList>
    </citation>
    <scope>NUCLEOTIDE SEQUENCE [LARGE SCALE GENOMIC DNA]</scope>
    <source>
        <strain evidence="3">cv. Tatra</strain>
        <tissue evidence="2">Young leaves</tissue>
    </source>
</reference>
<evidence type="ECO:0000313" key="3">
    <source>
        <dbReference type="Proteomes" id="UP000236291"/>
    </source>
</evidence>
<dbReference type="EMBL" id="ASHM01243936">
    <property type="protein sequence ID" value="PNX69213.1"/>
    <property type="molecule type" value="Genomic_DNA"/>
</dbReference>
<evidence type="ECO:0000313" key="2">
    <source>
        <dbReference type="EMBL" id="PNX69213.1"/>
    </source>
</evidence>
<comment type="caution">
    <text evidence="2">The sequence shown here is derived from an EMBL/GenBank/DDBJ whole genome shotgun (WGS) entry which is preliminary data.</text>
</comment>
<proteinExistence type="predicted"/>
<evidence type="ECO:0000256" key="1">
    <source>
        <dbReference type="SAM" id="MobiDB-lite"/>
    </source>
</evidence>
<reference evidence="2 3" key="1">
    <citation type="journal article" date="2014" name="Am. J. Bot.">
        <title>Genome assembly and annotation for red clover (Trifolium pratense; Fabaceae).</title>
        <authorList>
            <person name="Istvanek J."/>
            <person name="Jaros M."/>
            <person name="Krenek A."/>
            <person name="Repkova J."/>
        </authorList>
    </citation>
    <scope>NUCLEOTIDE SEQUENCE [LARGE SCALE GENOMIC DNA]</scope>
    <source>
        <strain evidence="3">cv. Tatra</strain>
        <tissue evidence="2">Young leaves</tissue>
    </source>
</reference>
<accession>A0A2K3KSG1</accession>